<evidence type="ECO:0000313" key="3">
    <source>
        <dbReference type="Proteomes" id="UP000231019"/>
    </source>
</evidence>
<dbReference type="PANTHER" id="PTHR33877:SF2">
    <property type="entry name" value="OS07G0170200 PROTEIN"/>
    <property type="match status" value="1"/>
</dbReference>
<dbReference type="CDD" id="cd00085">
    <property type="entry name" value="HNHc"/>
    <property type="match status" value="1"/>
</dbReference>
<dbReference type="EMBL" id="PFFQ01000037">
    <property type="protein sequence ID" value="PIW16572.1"/>
    <property type="molecule type" value="Genomic_DNA"/>
</dbReference>
<dbReference type="SMART" id="SM00507">
    <property type="entry name" value="HNHc"/>
    <property type="match status" value="1"/>
</dbReference>
<protein>
    <submittedName>
        <fullName evidence="2">HNH endonuclease</fullName>
    </submittedName>
</protein>
<comment type="caution">
    <text evidence="2">The sequence shown here is derived from an EMBL/GenBank/DDBJ whole genome shotgun (WGS) entry which is preliminary data.</text>
</comment>
<reference evidence="2 3" key="1">
    <citation type="submission" date="2017-09" db="EMBL/GenBank/DDBJ databases">
        <title>Depth-based differentiation of microbial function through sediment-hosted aquifers and enrichment of novel symbionts in the deep terrestrial subsurface.</title>
        <authorList>
            <person name="Probst A.J."/>
            <person name="Ladd B."/>
            <person name="Jarett J.K."/>
            <person name="Geller-Mcgrath D.E."/>
            <person name="Sieber C.M."/>
            <person name="Emerson J.B."/>
            <person name="Anantharaman K."/>
            <person name="Thomas B.C."/>
            <person name="Malmstrom R."/>
            <person name="Stieglmeier M."/>
            <person name="Klingl A."/>
            <person name="Woyke T."/>
            <person name="Ryan C.M."/>
            <person name="Banfield J.F."/>
        </authorList>
    </citation>
    <scope>NUCLEOTIDE SEQUENCE [LARGE SCALE GENOMIC DNA]</scope>
    <source>
        <strain evidence="2">CG17_big_fil_post_rev_8_21_14_2_50_48_46</strain>
    </source>
</reference>
<dbReference type="Gene3D" id="1.10.30.50">
    <property type="match status" value="1"/>
</dbReference>
<name>A0A2M7G3X0_9BACT</name>
<accession>A0A2M7G3X0</accession>
<organism evidence="2 3">
    <name type="scientific">bacterium (Candidatus Blackallbacteria) CG17_big_fil_post_rev_8_21_14_2_50_48_46</name>
    <dbReference type="NCBI Taxonomy" id="2014261"/>
    <lineage>
        <taxon>Bacteria</taxon>
        <taxon>Candidatus Blackallbacteria</taxon>
    </lineage>
</organism>
<evidence type="ECO:0000313" key="2">
    <source>
        <dbReference type="EMBL" id="PIW16572.1"/>
    </source>
</evidence>
<dbReference type="AlphaFoldDB" id="A0A2M7G3X0"/>
<dbReference type="InterPro" id="IPR003615">
    <property type="entry name" value="HNH_nuc"/>
</dbReference>
<feature type="domain" description="HNH nuclease" evidence="1">
    <location>
        <begin position="59"/>
        <end position="109"/>
    </location>
</feature>
<keyword evidence="2" id="KW-0378">Hydrolase</keyword>
<dbReference type="InterPro" id="IPR029471">
    <property type="entry name" value="HNH_5"/>
</dbReference>
<dbReference type="Pfam" id="PF14279">
    <property type="entry name" value="HNH_5"/>
    <property type="match status" value="1"/>
</dbReference>
<keyword evidence="2" id="KW-0255">Endonuclease</keyword>
<proteinExistence type="predicted"/>
<dbReference type="Proteomes" id="UP000231019">
    <property type="component" value="Unassembled WGS sequence"/>
</dbReference>
<dbReference type="GO" id="GO:0004519">
    <property type="term" value="F:endonuclease activity"/>
    <property type="evidence" value="ECO:0007669"/>
    <property type="project" value="UniProtKB-KW"/>
</dbReference>
<dbReference type="InterPro" id="IPR052892">
    <property type="entry name" value="NA-targeting_endonuclease"/>
</dbReference>
<keyword evidence="2" id="KW-0540">Nuclease</keyword>
<sequence>MPLMYCDIRRAIALVYTHKAEIVKESGDFLRSISSQFPIPRVIRLLGKLVKHIVPKVTYTRKNVHIRDNYTCQYCGSREKLTLDHVMPVSRGGKSAWENVVTACSPCNARKGNKTPDEASMPLKTTPRKPSILMQIDWHQFFNGE</sequence>
<gene>
    <name evidence="2" type="ORF">COW36_12455</name>
</gene>
<dbReference type="PANTHER" id="PTHR33877">
    <property type="entry name" value="SLL1193 PROTEIN"/>
    <property type="match status" value="1"/>
</dbReference>
<evidence type="ECO:0000259" key="1">
    <source>
        <dbReference type="SMART" id="SM00507"/>
    </source>
</evidence>